<dbReference type="GO" id="GO:0032259">
    <property type="term" value="P:methylation"/>
    <property type="evidence" value="ECO:0007669"/>
    <property type="project" value="UniProtKB-KW"/>
</dbReference>
<dbReference type="EMBL" id="JABGBP010000192">
    <property type="protein sequence ID" value="NOL60339.1"/>
    <property type="molecule type" value="Genomic_DNA"/>
</dbReference>
<reference evidence="2 3" key="1">
    <citation type="submission" date="2020-05" db="EMBL/GenBank/DDBJ databases">
        <authorList>
            <person name="Zhang R."/>
        </authorList>
    </citation>
    <scope>NUCLEOTIDE SEQUENCE [LARGE SCALE GENOMIC DNA]</scope>
    <source>
        <strain evidence="2 3">DSM 28986</strain>
    </source>
</reference>
<feature type="domain" description="DUF302" evidence="1">
    <location>
        <begin position="14"/>
        <end position="71"/>
    </location>
</feature>
<dbReference type="SUPFAM" id="SSF53335">
    <property type="entry name" value="S-adenosyl-L-methionine-dependent methyltransferases"/>
    <property type="match status" value="1"/>
</dbReference>
<dbReference type="SUPFAM" id="SSF103247">
    <property type="entry name" value="TT1751-like"/>
    <property type="match status" value="1"/>
</dbReference>
<dbReference type="InterPro" id="IPR029063">
    <property type="entry name" value="SAM-dependent_MTases_sf"/>
</dbReference>
<proteinExistence type="predicted"/>
<dbReference type="GO" id="GO:0008168">
    <property type="term" value="F:methyltransferase activity"/>
    <property type="evidence" value="ECO:0007669"/>
    <property type="project" value="UniProtKB-KW"/>
</dbReference>
<dbReference type="PANTHER" id="PTHR38342">
    <property type="entry name" value="SLR5037 PROTEIN"/>
    <property type="match status" value="1"/>
</dbReference>
<dbReference type="Gene3D" id="3.40.50.150">
    <property type="entry name" value="Vaccinia Virus protein VP39"/>
    <property type="match status" value="1"/>
</dbReference>
<dbReference type="AlphaFoldDB" id="A0A7K4FQ00"/>
<dbReference type="Gene3D" id="3.30.310.70">
    <property type="entry name" value="TT1751-like domain"/>
    <property type="match status" value="1"/>
</dbReference>
<dbReference type="Pfam" id="PF13489">
    <property type="entry name" value="Methyltransf_23"/>
    <property type="match status" value="1"/>
</dbReference>
<gene>
    <name evidence="2" type="ORF">HLB00_05760</name>
</gene>
<sequence>MVKKNGFAVLAEIKTSEILKSKGLDYTELRTYDICNAGFASRALAIDARLESVLPCHLIVKKASDHSEISVQLPGEIFHILSPNSSNDVEAFLDEVEKKLKGIVNSFGGYDMNAEKLGSRMLTPAVMKIMADNLNKLSQSIDPRTSPLYQKILQNLGPDRSIIDIGSGTGRFAIPLAQSGCSVTAIEPSGEMRKWLLSNAEKAGVMPSIKVVPDSWPTKETVRAEVTFASFVIQFADDPVEFIHAMERSASKKCILVVHVDHIFGFLKDIWPVFHPSDPLPVMLTFTDIYSTMLNMGIIADVSVYSEQREIRMPEPTQIMEMLSGLLGIRDNPNEIKLLKEMLISKKESIQQQMNIRTAIISWIPEG</sequence>
<dbReference type="RefSeq" id="WP_171481667.1">
    <property type="nucleotide sequence ID" value="NZ_DAIEUD010000019.1"/>
</dbReference>
<dbReference type="PANTHER" id="PTHR38342:SF1">
    <property type="entry name" value="SLR5037 PROTEIN"/>
    <property type="match status" value="1"/>
</dbReference>
<protein>
    <submittedName>
        <fullName evidence="2">Methyltransferase domain-containing protein</fullName>
    </submittedName>
</protein>
<dbReference type="CDD" id="cd02440">
    <property type="entry name" value="AdoMet_MTases"/>
    <property type="match status" value="1"/>
</dbReference>
<dbReference type="InterPro" id="IPR035923">
    <property type="entry name" value="TT1751-like_sf"/>
</dbReference>
<keyword evidence="2" id="KW-0489">Methyltransferase</keyword>
<evidence type="ECO:0000259" key="1">
    <source>
        <dbReference type="Pfam" id="PF03625"/>
    </source>
</evidence>
<dbReference type="CDD" id="cd14797">
    <property type="entry name" value="DUF302"/>
    <property type="match status" value="1"/>
</dbReference>
<evidence type="ECO:0000313" key="3">
    <source>
        <dbReference type="Proteomes" id="UP000546917"/>
    </source>
</evidence>
<comment type="caution">
    <text evidence="2">The sequence shown here is derived from an EMBL/GenBank/DDBJ whole genome shotgun (WGS) entry which is preliminary data.</text>
</comment>
<evidence type="ECO:0000313" key="2">
    <source>
        <dbReference type="EMBL" id="NOL60339.1"/>
    </source>
</evidence>
<dbReference type="Proteomes" id="UP000546917">
    <property type="component" value="Unassembled WGS sequence"/>
</dbReference>
<keyword evidence="2" id="KW-0808">Transferase</keyword>
<name>A0A7K4FQ00_9ARCH</name>
<accession>A0A7K4FQ00</accession>
<organism evidence="2 3">
    <name type="scientific">Ferroplasma acidiphilum</name>
    <dbReference type="NCBI Taxonomy" id="74969"/>
    <lineage>
        <taxon>Archaea</taxon>
        <taxon>Methanobacteriati</taxon>
        <taxon>Thermoplasmatota</taxon>
        <taxon>Thermoplasmata</taxon>
        <taxon>Thermoplasmatales</taxon>
        <taxon>Ferroplasmaceae</taxon>
        <taxon>Ferroplasma</taxon>
    </lineage>
</organism>
<dbReference type="Pfam" id="PF03625">
    <property type="entry name" value="DUF302"/>
    <property type="match status" value="1"/>
</dbReference>
<dbReference type="InterPro" id="IPR005180">
    <property type="entry name" value="DUF302"/>
</dbReference>